<gene>
    <name evidence="5" type="ORF">GPM918_LOCUS6310</name>
    <name evidence="4" type="ORF">OVA965_LOCUS1713</name>
    <name evidence="7" type="ORF">SRO942_LOCUS6310</name>
    <name evidence="6" type="ORF">TMI583_LOCUS1713</name>
</gene>
<feature type="domain" description="Rab-GAP TBC" evidence="3">
    <location>
        <begin position="253"/>
        <end position="475"/>
    </location>
</feature>
<evidence type="ECO:0000256" key="2">
    <source>
        <dbReference type="SAM" id="Phobius"/>
    </source>
</evidence>
<evidence type="ECO:0000256" key="1">
    <source>
        <dbReference type="SAM" id="MobiDB-lite"/>
    </source>
</evidence>
<dbReference type="InterPro" id="IPR000195">
    <property type="entry name" value="Rab-GAP-TBC_dom"/>
</dbReference>
<dbReference type="Proteomes" id="UP000681722">
    <property type="component" value="Unassembled WGS sequence"/>
</dbReference>
<keyword evidence="2" id="KW-0472">Membrane</keyword>
<dbReference type="AlphaFoldDB" id="A0A813WHW2"/>
<accession>A0A813WHW2</accession>
<organism evidence="5 8">
    <name type="scientific">Didymodactylos carnosus</name>
    <dbReference type="NCBI Taxonomy" id="1234261"/>
    <lineage>
        <taxon>Eukaryota</taxon>
        <taxon>Metazoa</taxon>
        <taxon>Spiralia</taxon>
        <taxon>Gnathifera</taxon>
        <taxon>Rotifera</taxon>
        <taxon>Eurotatoria</taxon>
        <taxon>Bdelloidea</taxon>
        <taxon>Philodinida</taxon>
        <taxon>Philodinidae</taxon>
        <taxon>Didymodactylos</taxon>
    </lineage>
</organism>
<dbReference type="Gene3D" id="1.10.472.80">
    <property type="entry name" value="Ypt/Rab-GAP domain of gyp1p, domain 3"/>
    <property type="match status" value="1"/>
</dbReference>
<dbReference type="Pfam" id="PF00566">
    <property type="entry name" value="RabGAP-TBC"/>
    <property type="match status" value="1"/>
</dbReference>
<evidence type="ECO:0000259" key="3">
    <source>
        <dbReference type="PROSITE" id="PS50086"/>
    </source>
</evidence>
<feature type="transmembrane region" description="Helical" evidence="2">
    <location>
        <begin position="17"/>
        <end position="38"/>
    </location>
</feature>
<protein>
    <recommendedName>
        <fullName evidence="3">Rab-GAP TBC domain-containing protein</fullName>
    </recommendedName>
</protein>
<keyword evidence="2" id="KW-0812">Transmembrane</keyword>
<feature type="compositionally biased region" description="Low complexity" evidence="1">
    <location>
        <begin position="63"/>
        <end position="75"/>
    </location>
</feature>
<dbReference type="Proteomes" id="UP000682733">
    <property type="component" value="Unassembled WGS sequence"/>
</dbReference>
<dbReference type="PANTHER" id="PTHR16110">
    <property type="entry name" value="TBC1 DOMAIN FAMILY MEMBER 19"/>
    <property type="match status" value="1"/>
</dbReference>
<sequence>MVELKGPGYTSHYYNNIFIIIPAIIVVILVGFVAYRLVNSLLSKKRRKEEKARLKQAKKSEKQQQQQPKQQASPQANEFQTYRNALQTAKNVKQRSEQSQISYLNKGQSAWEKRIVKSLNTMCSELNMSLAKQRNETEMRAVKRHWNELGHICTDLNRFRPVYSAKDFLDVITGLQNPNLKIDETLWNVGLIKVPLVTKTLLEIKFQYKDITTYTPQYCSDESILIEDENVRYATQIIEKKKSSDAHTYSKRGCPTSLRGKLWCMMLDVNLDNWHLAYFNYLKQNVIEYDLLVDYLYFKDVKLTAVNDDQLFVFEDFLYQVLLLFSRDTSVQACFEHSGCQAPKSFIKKKLGADECAVVYPPNGIIPFHGFSMLGIAPMCFVYEDPILLYFVFHKLYMTHFFKLHHVSADPKGIVGLCVLFECLMRQVSPELYFHLQNSQIQPLRIAFKWIMRAFSGYLACSQLLALWDRILAYESLEIVAVLAVAIFILRKHNVLAVTSESAVEAIFSDISSIKVIPLLQFFLS</sequence>
<comment type="caution">
    <text evidence="5">The sequence shown here is derived from an EMBL/GenBank/DDBJ whole genome shotgun (WGS) entry which is preliminary data.</text>
</comment>
<proteinExistence type="predicted"/>
<evidence type="ECO:0000313" key="8">
    <source>
        <dbReference type="Proteomes" id="UP000663829"/>
    </source>
</evidence>
<dbReference type="PANTHER" id="PTHR16110:SF1">
    <property type="entry name" value="TBC1 DOMAIN FAMILY MEMBER 19"/>
    <property type="match status" value="1"/>
</dbReference>
<dbReference type="Proteomes" id="UP000677228">
    <property type="component" value="Unassembled WGS sequence"/>
</dbReference>
<evidence type="ECO:0000313" key="4">
    <source>
        <dbReference type="EMBL" id="CAF0745815.1"/>
    </source>
</evidence>
<dbReference type="Proteomes" id="UP000663829">
    <property type="component" value="Unassembled WGS sequence"/>
</dbReference>
<keyword evidence="2" id="KW-1133">Transmembrane helix</keyword>
<feature type="region of interest" description="Disordered" evidence="1">
    <location>
        <begin position="52"/>
        <end position="77"/>
    </location>
</feature>
<dbReference type="OrthoDB" id="10249775at2759"/>
<dbReference type="InterPro" id="IPR035969">
    <property type="entry name" value="Rab-GAP_TBC_sf"/>
</dbReference>
<evidence type="ECO:0000313" key="5">
    <source>
        <dbReference type="EMBL" id="CAF0855589.1"/>
    </source>
</evidence>
<dbReference type="PROSITE" id="PS50086">
    <property type="entry name" value="TBC_RABGAP"/>
    <property type="match status" value="1"/>
</dbReference>
<feature type="compositionally biased region" description="Basic and acidic residues" evidence="1">
    <location>
        <begin position="52"/>
        <end position="62"/>
    </location>
</feature>
<evidence type="ECO:0000313" key="7">
    <source>
        <dbReference type="EMBL" id="CAF3643336.1"/>
    </source>
</evidence>
<keyword evidence="8" id="KW-1185">Reference proteome</keyword>
<name>A0A813WHW2_9BILA</name>
<dbReference type="EMBL" id="CAJOBA010000334">
    <property type="protein sequence ID" value="CAF3523765.1"/>
    <property type="molecule type" value="Genomic_DNA"/>
</dbReference>
<evidence type="ECO:0000313" key="6">
    <source>
        <dbReference type="EMBL" id="CAF3523765.1"/>
    </source>
</evidence>
<dbReference type="EMBL" id="CAJOBC010000965">
    <property type="protein sequence ID" value="CAF3643336.1"/>
    <property type="molecule type" value="Genomic_DNA"/>
</dbReference>
<reference evidence="5" key="1">
    <citation type="submission" date="2021-02" db="EMBL/GenBank/DDBJ databases">
        <authorList>
            <person name="Nowell W R."/>
        </authorList>
    </citation>
    <scope>NUCLEOTIDE SEQUENCE</scope>
</reference>
<dbReference type="SUPFAM" id="SSF47923">
    <property type="entry name" value="Ypt/Rab-GAP domain of gyp1p"/>
    <property type="match status" value="1"/>
</dbReference>
<dbReference type="EMBL" id="CAJNOK010000334">
    <property type="protein sequence ID" value="CAF0745815.1"/>
    <property type="molecule type" value="Genomic_DNA"/>
</dbReference>
<dbReference type="InterPro" id="IPR042507">
    <property type="entry name" value="TBC1D19"/>
</dbReference>
<dbReference type="EMBL" id="CAJNOQ010000965">
    <property type="protein sequence ID" value="CAF0855589.1"/>
    <property type="molecule type" value="Genomic_DNA"/>
</dbReference>